<protein>
    <recommendedName>
        <fullName evidence="3">PIN domain-containing protein</fullName>
    </recommendedName>
</protein>
<proteinExistence type="predicted"/>
<dbReference type="Proteomes" id="UP001183619">
    <property type="component" value="Unassembled WGS sequence"/>
</dbReference>
<evidence type="ECO:0000313" key="1">
    <source>
        <dbReference type="EMBL" id="MDR7356255.1"/>
    </source>
</evidence>
<dbReference type="Pfam" id="PF14367">
    <property type="entry name" value="DUF4411"/>
    <property type="match status" value="1"/>
</dbReference>
<reference evidence="1 2" key="1">
    <citation type="submission" date="2023-07" db="EMBL/GenBank/DDBJ databases">
        <title>Sequencing the genomes of 1000 actinobacteria strains.</title>
        <authorList>
            <person name="Klenk H.-P."/>
        </authorList>
    </citation>
    <scope>NUCLEOTIDE SEQUENCE [LARGE SCALE GENOMIC DNA]</scope>
    <source>
        <strain evidence="1 2">DSM 44508</strain>
    </source>
</reference>
<name>A0ABU2BC92_9CORY</name>
<dbReference type="EMBL" id="JAVDYF010000001">
    <property type="protein sequence ID" value="MDR7356255.1"/>
    <property type="molecule type" value="Genomic_DNA"/>
</dbReference>
<dbReference type="InterPro" id="IPR029060">
    <property type="entry name" value="PIN-like_dom_sf"/>
</dbReference>
<evidence type="ECO:0000313" key="2">
    <source>
        <dbReference type="Proteomes" id="UP001183619"/>
    </source>
</evidence>
<dbReference type="InterPro" id="IPR016541">
    <property type="entry name" value="UCP008505"/>
</dbReference>
<organism evidence="1 2">
    <name type="scientific">Corynebacterium felinum</name>
    <dbReference type="NCBI Taxonomy" id="131318"/>
    <lineage>
        <taxon>Bacteria</taxon>
        <taxon>Bacillati</taxon>
        <taxon>Actinomycetota</taxon>
        <taxon>Actinomycetes</taxon>
        <taxon>Mycobacteriales</taxon>
        <taxon>Corynebacteriaceae</taxon>
        <taxon>Corynebacterium</taxon>
    </lineage>
</organism>
<evidence type="ECO:0008006" key="3">
    <source>
        <dbReference type="Google" id="ProtNLM"/>
    </source>
</evidence>
<keyword evidence="2" id="KW-1185">Reference proteome</keyword>
<dbReference type="SUPFAM" id="SSF88723">
    <property type="entry name" value="PIN domain-like"/>
    <property type="match status" value="1"/>
</dbReference>
<accession>A0ABU2BC92</accession>
<comment type="caution">
    <text evidence="1">The sequence shown here is derived from an EMBL/GenBank/DDBJ whole genome shotgun (WGS) entry which is preliminary data.</text>
</comment>
<dbReference type="RefSeq" id="WP_277104350.1">
    <property type="nucleotide sequence ID" value="NZ_BAAAJS010000067.1"/>
</dbReference>
<gene>
    <name evidence="1" type="ORF">J2S37_002793</name>
</gene>
<sequence>MYLIDANVLMTAADTHYPEDVVPSFWLQILDLLNSGEAKIPQAVYNELIAYQQKWLFQWVKNNVISDKHVLTEDLNQILNLAKVTEWVTNQRKPEYRIHHREKFLAGADPRIIAAAMSERAQIVTYEKAASDPNSRKVKIPEVAAEFNVTCISPIEMLRACNRRL</sequence>